<comment type="caution">
    <text evidence="1">The sequence shown here is derived from an EMBL/GenBank/DDBJ whole genome shotgun (WGS) entry which is preliminary data.</text>
</comment>
<accession>A0ACC0N7S0</accession>
<dbReference type="Proteomes" id="UP001062846">
    <property type="component" value="Chromosome 7"/>
</dbReference>
<reference evidence="1" key="1">
    <citation type="submission" date="2022-02" db="EMBL/GenBank/DDBJ databases">
        <title>Plant Genome Project.</title>
        <authorList>
            <person name="Zhang R.-G."/>
        </authorList>
    </citation>
    <scope>NUCLEOTIDE SEQUENCE</scope>
    <source>
        <strain evidence="1">AT1</strain>
    </source>
</reference>
<keyword evidence="2" id="KW-1185">Reference proteome</keyword>
<sequence>MQAVWEKQRSIASELESGSKSLETWTAKMDGNGGMDGGANLAHKFGGLALSSCNNGPPNSNLTYSNDNSNNNNNDGLFQVIKAVEAAEAEENAILRTERQILRQELEKYKADNSSGRRPSLIDHLDEHFQGPHRGHLVDSAVVNEGGGVGGTGDTFLNDHSEASVQQHIRRNNEDRSIQARSESHLNSRNIDGTVKVLSGGQRTVDSAGLSQFSSPSTTPFSPSTHQLNPQLNLSGHGLMPMAEVDNSSLWKQDLFVKIREHEEEILQLRRHLGDYSIKEAQIRNEKYILEKRIAYMRMAFDQQQQDLVDAASKAISYRQDIIEENIRLTYALQAAEEERSVFVSSVLPLLAEYNLPVADTKSIVGSLKVLFKHLQEKLIITESKLKESHYQLTPWRTDVNTSNFPLQSPAHPSGLELTMTTADWDTRGQQNSGLGDGLAQSLEPDDRVRYSPLASRNTASQDVHAPLSVSQRDLRSARYTEETTAKQVTFSDPFSSTEVDDLQVEGQQNESEPNANWVSKNSPYSTSVDDPTSSYSPYLPPVLEEPSSSYSEAGEDDPLPGIEDLQITGDAFPGKELQACGISINGTTSCNFEIAYLHAMALIANFCFLFCSLQWVRHLEDGSMNYIEGAKQPKYLVTADDIDTVLAIEVQPLDDRKRKLPLHVEKLFFMFQAYDAQGEIVTVFANGHRKITCDPKMQNSIVKTLHNGHASFRVSSWTRYLDIWEPATLTIKSEGYSIKGSGPNSVLVNEKFSPTTRVTISFGNATEFSIINSGGVERRLREENNAEDEDVSWKKEKKRSEKECFTVARVPCKDCILNHDDRNLFKRCNCSHLEIIHYEAPCFPFPSHPSLLLLVRFKAPGYPMMFPLFSFSSVLLVNSWLLE</sequence>
<dbReference type="EMBL" id="CM046394">
    <property type="protein sequence ID" value="KAI8548638.1"/>
    <property type="molecule type" value="Genomic_DNA"/>
</dbReference>
<organism evidence="1 2">
    <name type="scientific">Rhododendron molle</name>
    <name type="common">Chinese azalea</name>
    <name type="synonym">Azalea mollis</name>
    <dbReference type="NCBI Taxonomy" id="49168"/>
    <lineage>
        <taxon>Eukaryota</taxon>
        <taxon>Viridiplantae</taxon>
        <taxon>Streptophyta</taxon>
        <taxon>Embryophyta</taxon>
        <taxon>Tracheophyta</taxon>
        <taxon>Spermatophyta</taxon>
        <taxon>Magnoliopsida</taxon>
        <taxon>eudicotyledons</taxon>
        <taxon>Gunneridae</taxon>
        <taxon>Pentapetalae</taxon>
        <taxon>asterids</taxon>
        <taxon>Ericales</taxon>
        <taxon>Ericaceae</taxon>
        <taxon>Ericoideae</taxon>
        <taxon>Rhodoreae</taxon>
        <taxon>Rhododendron</taxon>
    </lineage>
</organism>
<evidence type="ECO:0000313" key="1">
    <source>
        <dbReference type="EMBL" id="KAI8548638.1"/>
    </source>
</evidence>
<protein>
    <submittedName>
        <fullName evidence="1">Uncharacterized protein</fullName>
    </submittedName>
</protein>
<evidence type="ECO:0000313" key="2">
    <source>
        <dbReference type="Proteomes" id="UP001062846"/>
    </source>
</evidence>
<proteinExistence type="predicted"/>
<name>A0ACC0N7S0_RHOML</name>
<gene>
    <name evidence="1" type="ORF">RHMOL_Rhmol07G0289500</name>
</gene>